<protein>
    <submittedName>
        <fullName evidence="9">MFS transporter</fullName>
    </submittedName>
</protein>
<keyword evidence="3" id="KW-1003">Cell membrane</keyword>
<accession>A0A0B3YHW4</accession>
<dbReference type="RefSeq" id="WP_039218440.1">
    <property type="nucleotide sequence ID" value="NZ_JWLW01000012.1"/>
</dbReference>
<feature type="transmembrane region" description="Helical" evidence="7">
    <location>
        <begin position="269"/>
        <end position="291"/>
    </location>
</feature>
<dbReference type="Pfam" id="PF07690">
    <property type="entry name" value="MFS_1"/>
    <property type="match status" value="1"/>
</dbReference>
<feature type="transmembrane region" description="Helical" evidence="7">
    <location>
        <begin position="357"/>
        <end position="376"/>
    </location>
</feature>
<feature type="domain" description="Major facilitator superfamily (MFS) profile" evidence="8">
    <location>
        <begin position="1"/>
        <end position="379"/>
    </location>
</feature>
<feature type="transmembrane region" description="Helical" evidence="7">
    <location>
        <begin position="136"/>
        <end position="157"/>
    </location>
</feature>
<evidence type="ECO:0000256" key="4">
    <source>
        <dbReference type="ARBA" id="ARBA00022692"/>
    </source>
</evidence>
<evidence type="ECO:0000256" key="7">
    <source>
        <dbReference type="SAM" id="Phobius"/>
    </source>
</evidence>
<organism evidence="9 10">
    <name type="scientific">Alteromonas marina</name>
    <dbReference type="NCBI Taxonomy" id="203795"/>
    <lineage>
        <taxon>Bacteria</taxon>
        <taxon>Pseudomonadati</taxon>
        <taxon>Pseudomonadota</taxon>
        <taxon>Gammaproteobacteria</taxon>
        <taxon>Alteromonadales</taxon>
        <taxon>Alteromonadaceae</taxon>
        <taxon>Alteromonas/Salinimonas group</taxon>
        <taxon>Alteromonas</taxon>
    </lineage>
</organism>
<evidence type="ECO:0000256" key="2">
    <source>
        <dbReference type="ARBA" id="ARBA00022448"/>
    </source>
</evidence>
<dbReference type="Gene3D" id="1.20.1250.20">
    <property type="entry name" value="MFS general substrate transporter like domains"/>
    <property type="match status" value="2"/>
</dbReference>
<feature type="transmembrane region" description="Helical" evidence="7">
    <location>
        <begin position="239"/>
        <end position="257"/>
    </location>
</feature>
<keyword evidence="2" id="KW-0813">Transport</keyword>
<dbReference type="InterPro" id="IPR020846">
    <property type="entry name" value="MFS_dom"/>
</dbReference>
<dbReference type="Proteomes" id="UP000031197">
    <property type="component" value="Unassembled WGS sequence"/>
</dbReference>
<evidence type="ECO:0000313" key="9">
    <source>
        <dbReference type="EMBL" id="KHT54177.1"/>
    </source>
</evidence>
<feature type="transmembrane region" description="Helical" evidence="7">
    <location>
        <begin position="47"/>
        <end position="66"/>
    </location>
</feature>
<name>A0A0B3YHW4_9ALTE</name>
<feature type="transmembrane region" description="Helical" evidence="7">
    <location>
        <begin position="297"/>
        <end position="316"/>
    </location>
</feature>
<dbReference type="PANTHER" id="PTHR23521">
    <property type="entry name" value="TRANSPORTER MFS SUPERFAMILY"/>
    <property type="match status" value="1"/>
</dbReference>
<dbReference type="SUPFAM" id="SSF103473">
    <property type="entry name" value="MFS general substrate transporter"/>
    <property type="match status" value="1"/>
</dbReference>
<evidence type="ECO:0000313" key="10">
    <source>
        <dbReference type="Proteomes" id="UP000031197"/>
    </source>
</evidence>
<feature type="transmembrane region" description="Helical" evidence="7">
    <location>
        <begin position="20"/>
        <end position="41"/>
    </location>
</feature>
<feature type="transmembrane region" description="Helical" evidence="7">
    <location>
        <begin position="203"/>
        <end position="227"/>
    </location>
</feature>
<dbReference type="InterPro" id="IPR036259">
    <property type="entry name" value="MFS_trans_sf"/>
</dbReference>
<dbReference type="AlphaFoldDB" id="A0A0B3YHW4"/>
<comment type="subcellular location">
    <subcellularLocation>
        <location evidence="1">Cell membrane</location>
        <topology evidence="1">Multi-pass membrane protein</topology>
    </subcellularLocation>
</comment>
<feature type="transmembrane region" description="Helical" evidence="7">
    <location>
        <begin position="78"/>
        <end position="97"/>
    </location>
</feature>
<evidence type="ECO:0000256" key="1">
    <source>
        <dbReference type="ARBA" id="ARBA00004651"/>
    </source>
</evidence>
<evidence type="ECO:0000256" key="5">
    <source>
        <dbReference type="ARBA" id="ARBA00022989"/>
    </source>
</evidence>
<feature type="transmembrane region" description="Helical" evidence="7">
    <location>
        <begin position="323"/>
        <end position="345"/>
    </location>
</feature>
<sequence length="386" mass="40187">MDNTLIPPAKARVSVPVIALGMYAVASGYLMSLIPLMLSHYNLDTAIASWLASSFYAGLLVGALSIEPLVTRIGYKHGFALCLGVLLLTIVVMPLFAHTAVWLVARLVAGVAVAGVFVIVESWLLHGDEADRAKRLGLYMGALYGGSSLGQLGIGAIGVGGMLPFAAIFTMLILAIGLLLFAKSEQPEASHSTPLSLKQISKLNHAAIIGCIVSGLTLGAIYGLMPLELLNRGIAHDDLGSLMALIILGAMAVQPLIPALSKYLGRTLLMALFCLLGVAAITLTAAVSGIYALGAGLFLLGMAIFALYPVAINLACDKLDASFIVCATQVMLFSYSVGSVVGPLIADNFLVGPQGLMGYLFACLLATSIYMLIASVKTKGRAMAGE</sequence>
<dbReference type="PROSITE" id="PS50850">
    <property type="entry name" value="MFS"/>
    <property type="match status" value="1"/>
</dbReference>
<dbReference type="InterPro" id="IPR047200">
    <property type="entry name" value="MFS_YcaD-like"/>
</dbReference>
<evidence type="ECO:0000256" key="6">
    <source>
        <dbReference type="ARBA" id="ARBA00023136"/>
    </source>
</evidence>
<evidence type="ECO:0000256" key="3">
    <source>
        <dbReference type="ARBA" id="ARBA00022475"/>
    </source>
</evidence>
<dbReference type="GO" id="GO:0022857">
    <property type="term" value="F:transmembrane transporter activity"/>
    <property type="evidence" value="ECO:0007669"/>
    <property type="project" value="InterPro"/>
</dbReference>
<reference evidence="9 10" key="1">
    <citation type="submission" date="2014-12" db="EMBL/GenBank/DDBJ databases">
        <title>Genome sequencing of Alteromonas marina AD001.</title>
        <authorList>
            <person name="Adrian T.G.S."/>
            <person name="Chan K.G."/>
        </authorList>
    </citation>
    <scope>NUCLEOTIDE SEQUENCE [LARGE SCALE GENOMIC DNA]</scope>
    <source>
        <strain evidence="9 10">AD001</strain>
    </source>
</reference>
<comment type="caution">
    <text evidence="9">The sequence shown here is derived from an EMBL/GenBank/DDBJ whole genome shotgun (WGS) entry which is preliminary data.</text>
</comment>
<dbReference type="InterPro" id="IPR011701">
    <property type="entry name" value="MFS"/>
</dbReference>
<dbReference type="OrthoDB" id="9810614at2"/>
<dbReference type="GO" id="GO:0005886">
    <property type="term" value="C:plasma membrane"/>
    <property type="evidence" value="ECO:0007669"/>
    <property type="project" value="UniProtKB-SubCell"/>
</dbReference>
<keyword evidence="5 7" id="KW-1133">Transmembrane helix</keyword>
<dbReference type="EMBL" id="JWLW01000012">
    <property type="protein sequence ID" value="KHT54177.1"/>
    <property type="molecule type" value="Genomic_DNA"/>
</dbReference>
<keyword evidence="4 7" id="KW-0812">Transmembrane</keyword>
<gene>
    <name evidence="9" type="ORF">RJ41_06490</name>
</gene>
<dbReference type="PANTHER" id="PTHR23521:SF2">
    <property type="entry name" value="TRANSPORTER MFS SUPERFAMILY"/>
    <property type="match status" value="1"/>
</dbReference>
<dbReference type="CDD" id="cd17477">
    <property type="entry name" value="MFS_YcaD_like"/>
    <property type="match status" value="1"/>
</dbReference>
<keyword evidence="10" id="KW-1185">Reference proteome</keyword>
<keyword evidence="6 7" id="KW-0472">Membrane</keyword>
<feature type="transmembrane region" description="Helical" evidence="7">
    <location>
        <begin position="103"/>
        <end position="124"/>
    </location>
</feature>
<evidence type="ECO:0000259" key="8">
    <source>
        <dbReference type="PROSITE" id="PS50850"/>
    </source>
</evidence>
<proteinExistence type="predicted"/>
<feature type="transmembrane region" description="Helical" evidence="7">
    <location>
        <begin position="163"/>
        <end position="182"/>
    </location>
</feature>